<dbReference type="EMBL" id="AAMD01000055">
    <property type="protein sequence ID" value="EAU66451.1"/>
    <property type="molecule type" value="Genomic_DNA"/>
</dbReference>
<comment type="caution">
    <text evidence="2">The sequence shown here is derived from an EMBL/GenBank/DDBJ whole genome shotgun (WGS) entry which is preliminary data.</text>
</comment>
<feature type="compositionally biased region" description="Gly residues" evidence="1">
    <location>
        <begin position="90"/>
        <end position="103"/>
    </location>
</feature>
<dbReference type="AlphaFoldDB" id="Q091M1"/>
<feature type="region of interest" description="Disordered" evidence="1">
    <location>
        <begin position="69"/>
        <end position="103"/>
    </location>
</feature>
<dbReference type="Proteomes" id="UP000032702">
    <property type="component" value="Unassembled WGS sequence"/>
</dbReference>
<reference evidence="2 3" key="1">
    <citation type="submission" date="2006-04" db="EMBL/GenBank/DDBJ databases">
        <authorList>
            <person name="Nierman W.C."/>
        </authorList>
    </citation>
    <scope>NUCLEOTIDE SEQUENCE [LARGE SCALE GENOMIC DNA]</scope>
    <source>
        <strain evidence="2 3">DW4/3-1</strain>
    </source>
</reference>
<feature type="non-terminal residue" evidence="2">
    <location>
        <position position="103"/>
    </location>
</feature>
<organism evidence="2 3">
    <name type="scientific">Stigmatella aurantiaca (strain DW4/3-1)</name>
    <dbReference type="NCBI Taxonomy" id="378806"/>
    <lineage>
        <taxon>Bacteria</taxon>
        <taxon>Pseudomonadati</taxon>
        <taxon>Myxococcota</taxon>
        <taxon>Myxococcia</taxon>
        <taxon>Myxococcales</taxon>
        <taxon>Cystobacterineae</taxon>
        <taxon>Archangiaceae</taxon>
        <taxon>Stigmatella</taxon>
    </lineage>
</organism>
<name>Q091M1_STIAD</name>
<evidence type="ECO:0000313" key="2">
    <source>
        <dbReference type="EMBL" id="EAU66451.1"/>
    </source>
</evidence>
<accession>Q091M1</accession>
<feature type="region of interest" description="Disordered" evidence="1">
    <location>
        <begin position="1"/>
        <end position="44"/>
    </location>
</feature>
<gene>
    <name evidence="2" type="ORF">STIAU_0582</name>
</gene>
<protein>
    <submittedName>
        <fullName evidence="2">Uncharacterized protein</fullName>
    </submittedName>
</protein>
<sequence length="103" mass="10226">MGHPGEASGAFTLGQGDGRVRRQGGAQLLGGAEGAKGPREVVPAPQHVAQGQVGHGQGGLQVHHLARGALGLREPSQPQQHHGLQVAQLGGQGEAGRGLGASS</sequence>
<evidence type="ECO:0000256" key="1">
    <source>
        <dbReference type="SAM" id="MobiDB-lite"/>
    </source>
</evidence>
<proteinExistence type="predicted"/>
<evidence type="ECO:0000313" key="3">
    <source>
        <dbReference type="Proteomes" id="UP000032702"/>
    </source>
</evidence>